<comment type="function">
    <text evidence="1 8">Attaches a formyl group to the free amino group of methionyl-tRNA(fMet). The formyl group appears to play a dual role in the initiator identity of N-formylmethionyl-tRNA by promoting its recognition by IF2 and preventing the misappropriation of this tRNA by the elongation apparatus.</text>
</comment>
<feature type="binding site" evidence="8">
    <location>
        <begin position="112"/>
        <end position="115"/>
    </location>
    <ligand>
        <name>(6S)-5,6,7,8-tetrahydrofolate</name>
        <dbReference type="ChEBI" id="CHEBI:57453"/>
    </ligand>
</feature>
<protein>
    <recommendedName>
        <fullName evidence="4 8">Methionyl-tRNA formyltransferase</fullName>
        <ecNumber evidence="3 8">2.1.2.9</ecNumber>
    </recommendedName>
</protein>
<evidence type="ECO:0000256" key="8">
    <source>
        <dbReference type="HAMAP-Rule" id="MF_00182"/>
    </source>
</evidence>
<dbReference type="STRING" id="454.Lisr_0428"/>
<dbReference type="EMBL" id="LNYH01000013">
    <property type="protein sequence ID" value="KTD32491.1"/>
    <property type="molecule type" value="Genomic_DNA"/>
</dbReference>
<sequence>MNRLRIVFAGTPEFGLSSLEALHQSPHELIAVYTQPDRPSGRGRKLQASAVKQWALQSGIPVYQPANFKDATAVEQLAALSPDVMVVIAYGLILPELILKLPKFGCINVHASLLPRWRGASPIQQAILHGDHESGITIMQMDMGMDTGHVIKKAAIVLNPEETAGSLHDKLSLLAVDPLLATLNGLPHTLAEAQAQNPQLATYAPKIRKEEAKINWHQPAIHIERQIRAFNPWPIAFTHMGETTIRIHKAKINPVTSDEIPGTIIDISRNAILVATMHESIAIEKLQFPGGKVLSISEWFNSSRQQLSVNTVFQ</sequence>
<dbReference type="InterPro" id="IPR001555">
    <property type="entry name" value="GART_AS"/>
</dbReference>
<evidence type="ECO:0000256" key="4">
    <source>
        <dbReference type="ARBA" id="ARBA00016014"/>
    </source>
</evidence>
<dbReference type="InterPro" id="IPR037022">
    <property type="entry name" value="Formyl_trans_C_sf"/>
</dbReference>
<dbReference type="Gene3D" id="3.40.50.170">
    <property type="entry name" value="Formyl transferase, N-terminal domain"/>
    <property type="match status" value="1"/>
</dbReference>
<dbReference type="FunFam" id="3.40.50.12230:FF:000001">
    <property type="entry name" value="Methionyl-tRNA formyltransferase"/>
    <property type="match status" value="1"/>
</dbReference>
<comment type="catalytic activity">
    <reaction evidence="7 8">
        <text>L-methionyl-tRNA(fMet) + (6R)-10-formyltetrahydrofolate = N-formyl-L-methionyl-tRNA(fMet) + (6S)-5,6,7,8-tetrahydrofolate + H(+)</text>
        <dbReference type="Rhea" id="RHEA:24380"/>
        <dbReference type="Rhea" id="RHEA-COMP:9952"/>
        <dbReference type="Rhea" id="RHEA-COMP:9953"/>
        <dbReference type="ChEBI" id="CHEBI:15378"/>
        <dbReference type="ChEBI" id="CHEBI:57453"/>
        <dbReference type="ChEBI" id="CHEBI:78530"/>
        <dbReference type="ChEBI" id="CHEBI:78844"/>
        <dbReference type="ChEBI" id="CHEBI:195366"/>
        <dbReference type="EC" id="2.1.2.9"/>
    </reaction>
</comment>
<dbReference type="PROSITE" id="PS00373">
    <property type="entry name" value="GART"/>
    <property type="match status" value="1"/>
</dbReference>
<comment type="similarity">
    <text evidence="2 8">Belongs to the Fmt family.</text>
</comment>
<comment type="caution">
    <text evidence="11">The sequence shown here is derived from an EMBL/GenBank/DDBJ whole genome shotgun (WGS) entry which is preliminary data.</text>
</comment>
<evidence type="ECO:0000256" key="6">
    <source>
        <dbReference type="ARBA" id="ARBA00022917"/>
    </source>
</evidence>
<dbReference type="SUPFAM" id="SSF53328">
    <property type="entry name" value="Formyltransferase"/>
    <property type="match status" value="1"/>
</dbReference>
<accession>A0A0W0WJI6</accession>
<dbReference type="HAMAP" id="MF_00182">
    <property type="entry name" value="Formyl_trans"/>
    <property type="match status" value="1"/>
</dbReference>
<evidence type="ECO:0000256" key="2">
    <source>
        <dbReference type="ARBA" id="ARBA00010699"/>
    </source>
</evidence>
<dbReference type="Pfam" id="PF00551">
    <property type="entry name" value="Formyl_trans_N"/>
    <property type="match status" value="1"/>
</dbReference>
<proteinExistence type="inferred from homology"/>
<dbReference type="InterPro" id="IPR011034">
    <property type="entry name" value="Formyl_transferase-like_C_sf"/>
</dbReference>
<dbReference type="OrthoDB" id="9802815at2"/>
<dbReference type="Gene3D" id="3.10.25.10">
    <property type="entry name" value="Formyl transferase, C-terminal domain"/>
    <property type="match status" value="1"/>
</dbReference>
<evidence type="ECO:0000256" key="1">
    <source>
        <dbReference type="ARBA" id="ARBA00002606"/>
    </source>
</evidence>
<dbReference type="Pfam" id="PF02911">
    <property type="entry name" value="Formyl_trans_C"/>
    <property type="match status" value="1"/>
</dbReference>
<evidence type="ECO:0000256" key="5">
    <source>
        <dbReference type="ARBA" id="ARBA00022679"/>
    </source>
</evidence>
<dbReference type="InterPro" id="IPR002376">
    <property type="entry name" value="Formyl_transf_N"/>
</dbReference>
<dbReference type="InterPro" id="IPR041711">
    <property type="entry name" value="Met-tRNA-FMT_N"/>
</dbReference>
<dbReference type="PATRIC" id="fig|454.4.peg.449"/>
<keyword evidence="5 8" id="KW-0808">Transferase</keyword>
<dbReference type="SUPFAM" id="SSF50486">
    <property type="entry name" value="FMT C-terminal domain-like"/>
    <property type="match status" value="1"/>
</dbReference>
<organism evidence="11 12">
    <name type="scientific">Legionella israelensis</name>
    <dbReference type="NCBI Taxonomy" id="454"/>
    <lineage>
        <taxon>Bacteria</taxon>
        <taxon>Pseudomonadati</taxon>
        <taxon>Pseudomonadota</taxon>
        <taxon>Gammaproteobacteria</taxon>
        <taxon>Legionellales</taxon>
        <taxon>Legionellaceae</taxon>
        <taxon>Legionella</taxon>
    </lineage>
</organism>
<dbReference type="InterPro" id="IPR044135">
    <property type="entry name" value="Met-tRNA-FMT_C"/>
</dbReference>
<dbReference type="GO" id="GO:0005829">
    <property type="term" value="C:cytosol"/>
    <property type="evidence" value="ECO:0007669"/>
    <property type="project" value="TreeGrafter"/>
</dbReference>
<evidence type="ECO:0000259" key="10">
    <source>
        <dbReference type="Pfam" id="PF02911"/>
    </source>
</evidence>
<dbReference type="InterPro" id="IPR036477">
    <property type="entry name" value="Formyl_transf_N_sf"/>
</dbReference>
<feature type="domain" description="Formyl transferase C-terminal" evidence="10">
    <location>
        <begin position="206"/>
        <end position="303"/>
    </location>
</feature>
<dbReference type="PANTHER" id="PTHR11138:SF5">
    <property type="entry name" value="METHIONYL-TRNA FORMYLTRANSFERASE, MITOCHONDRIAL"/>
    <property type="match status" value="1"/>
</dbReference>
<name>A0A0W0WJI6_9GAMM</name>
<reference evidence="11 12" key="1">
    <citation type="submission" date="2015-11" db="EMBL/GenBank/DDBJ databases">
        <title>Genomic analysis of 38 Legionella species identifies large and diverse effector repertoires.</title>
        <authorList>
            <person name="Burstein D."/>
            <person name="Amaro F."/>
            <person name="Zusman T."/>
            <person name="Lifshitz Z."/>
            <person name="Cohen O."/>
            <person name="Gilbert J.A."/>
            <person name="Pupko T."/>
            <person name="Shuman H.A."/>
            <person name="Segal G."/>
        </authorList>
    </citation>
    <scope>NUCLEOTIDE SEQUENCE [LARGE SCALE GENOMIC DNA]</scope>
    <source>
        <strain evidence="11 12">Bercovier 4</strain>
    </source>
</reference>
<dbReference type="CDD" id="cd08646">
    <property type="entry name" value="FMT_core_Met-tRNA-FMT_N"/>
    <property type="match status" value="1"/>
</dbReference>
<dbReference type="EC" id="2.1.2.9" evidence="3 8"/>
<dbReference type="NCBIfam" id="TIGR00460">
    <property type="entry name" value="fmt"/>
    <property type="match status" value="1"/>
</dbReference>
<evidence type="ECO:0000256" key="7">
    <source>
        <dbReference type="ARBA" id="ARBA00048558"/>
    </source>
</evidence>
<dbReference type="GO" id="GO:0004479">
    <property type="term" value="F:methionyl-tRNA formyltransferase activity"/>
    <property type="evidence" value="ECO:0007669"/>
    <property type="project" value="UniProtKB-UniRule"/>
</dbReference>
<evidence type="ECO:0000259" key="9">
    <source>
        <dbReference type="Pfam" id="PF00551"/>
    </source>
</evidence>
<evidence type="ECO:0000256" key="3">
    <source>
        <dbReference type="ARBA" id="ARBA00012261"/>
    </source>
</evidence>
<keyword evidence="12" id="KW-1185">Reference proteome</keyword>
<dbReference type="InterPro" id="IPR005793">
    <property type="entry name" value="Formyl_trans_C"/>
</dbReference>
<dbReference type="RefSeq" id="WP_058500817.1">
    <property type="nucleotide sequence ID" value="NZ_CAAAJA010000043.1"/>
</dbReference>
<keyword evidence="6 8" id="KW-0648">Protein biosynthesis</keyword>
<dbReference type="CDD" id="cd08704">
    <property type="entry name" value="Met_tRNA_FMT_C"/>
    <property type="match status" value="1"/>
</dbReference>
<evidence type="ECO:0000313" key="12">
    <source>
        <dbReference type="Proteomes" id="UP000054761"/>
    </source>
</evidence>
<dbReference type="Proteomes" id="UP000054761">
    <property type="component" value="Unassembled WGS sequence"/>
</dbReference>
<dbReference type="InterPro" id="IPR005794">
    <property type="entry name" value="Fmt"/>
</dbReference>
<feature type="domain" description="Formyl transferase N-terminal" evidence="9">
    <location>
        <begin position="5"/>
        <end position="172"/>
    </location>
</feature>
<evidence type="ECO:0000313" key="11">
    <source>
        <dbReference type="EMBL" id="KTD32491.1"/>
    </source>
</evidence>
<dbReference type="AlphaFoldDB" id="A0A0W0WJI6"/>
<gene>
    <name evidence="8 11" type="primary">fmt</name>
    <name evidence="11" type="ORF">Lisr_0428</name>
</gene>
<dbReference type="PANTHER" id="PTHR11138">
    <property type="entry name" value="METHIONYL-TRNA FORMYLTRANSFERASE"/>
    <property type="match status" value="1"/>
</dbReference>